<protein>
    <submittedName>
        <fullName evidence="1">Uncharacterized protein</fullName>
    </submittedName>
</protein>
<accession>A0A1D2JCF7</accession>
<reference evidence="1 2" key="1">
    <citation type="submission" date="2016-06" db="EMBL/GenBank/DDBJ databases">
        <authorList>
            <person name="Kjaerup R.B."/>
            <person name="Dalgaard T.S."/>
            <person name="Juul-Madsen H.R."/>
        </authorList>
    </citation>
    <scope>NUCLEOTIDE SEQUENCE [LARGE SCALE GENOMIC DNA]</scope>
    <source>
        <strain evidence="1 2">Pb300</strain>
    </source>
</reference>
<gene>
    <name evidence="1" type="ORF">ACO22_04699</name>
</gene>
<comment type="caution">
    <text evidence="1">The sequence shown here is derived from an EMBL/GenBank/DDBJ whole genome shotgun (WGS) entry which is preliminary data.</text>
</comment>
<sequence>MPVTVIETWENDSPSKDATVKVMFSRFALSHPERLKQDDSPLILHHFSEIE</sequence>
<organism evidence="1 2">
    <name type="scientific">Paracoccidioides brasiliensis</name>
    <dbReference type="NCBI Taxonomy" id="121759"/>
    <lineage>
        <taxon>Eukaryota</taxon>
        <taxon>Fungi</taxon>
        <taxon>Dikarya</taxon>
        <taxon>Ascomycota</taxon>
        <taxon>Pezizomycotina</taxon>
        <taxon>Eurotiomycetes</taxon>
        <taxon>Eurotiomycetidae</taxon>
        <taxon>Onygenales</taxon>
        <taxon>Ajellomycetaceae</taxon>
        <taxon>Paracoccidioides</taxon>
    </lineage>
</organism>
<dbReference type="Proteomes" id="UP000242814">
    <property type="component" value="Unassembled WGS sequence"/>
</dbReference>
<dbReference type="EMBL" id="LZYO01000192">
    <property type="protein sequence ID" value="ODH26278.1"/>
    <property type="molecule type" value="Genomic_DNA"/>
</dbReference>
<dbReference type="AlphaFoldDB" id="A0A1D2JCF7"/>
<evidence type="ECO:0000313" key="1">
    <source>
        <dbReference type="EMBL" id="ODH26278.1"/>
    </source>
</evidence>
<dbReference type="VEuPathDB" id="FungiDB:PADG_01493"/>
<proteinExistence type="predicted"/>
<evidence type="ECO:0000313" key="2">
    <source>
        <dbReference type="Proteomes" id="UP000242814"/>
    </source>
</evidence>
<name>A0A1D2JCF7_PARBR</name>